<dbReference type="STRING" id="686796.SAMN04488104_101852"/>
<sequence>MKNLLHFVLFALLFSCDSDNDRDYPNSQQKAQIQQSVDKFTAALQSQMADQPIGIGLYVLEKGEGMYFSSGFPEEYGENINFRIASNSKTFTAASILKMHQEGLLDIDHPITNNIPNSTKTYIPDTPEFDLPYKSEITIRQLLQHRSGVFDVTNSPIPPDADAVYAGEYYIDYVKDQLGEDYTFTFEELISIVATNKLSDFKPGEDFHYSNTGYNVLGYIVENISGLRLHEYLETNFFNPLQLNNTYSPHLGTDNQLPSPYTYSYVKLDGDYITIDKDNVTGNISEGQIISNPKELALWGKALYGTNDILDENTLAMMLEALPADESHGFYGLGVQAYPVELGYGHDGAHLAYLSTMRYIPEKDRTFVIFTNHLNVDNFIEEATMLYDVLFESMDILDQVE</sequence>
<evidence type="ECO:0000313" key="3">
    <source>
        <dbReference type="Proteomes" id="UP000199060"/>
    </source>
</evidence>
<name>A0A1G6STB9_9BACT</name>
<dbReference type="EMBL" id="FNAC01000018">
    <property type="protein sequence ID" value="SDD19457.1"/>
    <property type="molecule type" value="Genomic_DNA"/>
</dbReference>
<dbReference type="Proteomes" id="UP000199060">
    <property type="component" value="Unassembled WGS sequence"/>
</dbReference>
<dbReference type="SUPFAM" id="SSF56601">
    <property type="entry name" value="beta-lactamase/transpeptidase-like"/>
    <property type="match status" value="1"/>
</dbReference>
<dbReference type="RefSeq" id="WP_087939426.1">
    <property type="nucleotide sequence ID" value="NZ_FNAC01000018.1"/>
</dbReference>
<dbReference type="PROSITE" id="PS51257">
    <property type="entry name" value="PROKAR_LIPOPROTEIN"/>
    <property type="match status" value="1"/>
</dbReference>
<keyword evidence="2" id="KW-0378">Hydrolase</keyword>
<dbReference type="AlphaFoldDB" id="A0A1G6STB9"/>
<feature type="domain" description="Beta-lactamase-related" evidence="1">
    <location>
        <begin position="43"/>
        <end position="375"/>
    </location>
</feature>
<dbReference type="InterPro" id="IPR050491">
    <property type="entry name" value="AmpC-like"/>
</dbReference>
<keyword evidence="2" id="KW-0645">Protease</keyword>
<proteinExistence type="predicted"/>
<dbReference type="OrthoDB" id="9797709at2"/>
<reference evidence="3" key="1">
    <citation type="submission" date="2016-10" db="EMBL/GenBank/DDBJ databases">
        <authorList>
            <person name="Varghese N."/>
            <person name="Submissions S."/>
        </authorList>
    </citation>
    <scope>NUCLEOTIDE SEQUENCE [LARGE SCALE GENOMIC DNA]</scope>
    <source>
        <strain evidence="3">DSM 23095</strain>
    </source>
</reference>
<dbReference type="InterPro" id="IPR001466">
    <property type="entry name" value="Beta-lactam-related"/>
</dbReference>
<gene>
    <name evidence="2" type="ORF">SAMN04488104_101852</name>
</gene>
<evidence type="ECO:0000259" key="1">
    <source>
        <dbReference type="Pfam" id="PF00144"/>
    </source>
</evidence>
<protein>
    <submittedName>
        <fullName evidence="2">D-alanyl-D-alanine carboxypeptidase</fullName>
    </submittedName>
</protein>
<dbReference type="GO" id="GO:0004180">
    <property type="term" value="F:carboxypeptidase activity"/>
    <property type="evidence" value="ECO:0007669"/>
    <property type="project" value="UniProtKB-KW"/>
</dbReference>
<dbReference type="PANTHER" id="PTHR46825">
    <property type="entry name" value="D-ALANYL-D-ALANINE-CARBOXYPEPTIDASE/ENDOPEPTIDASE AMPH"/>
    <property type="match status" value="1"/>
</dbReference>
<dbReference type="Gene3D" id="3.40.710.10">
    <property type="entry name" value="DD-peptidase/beta-lactamase superfamily"/>
    <property type="match status" value="1"/>
</dbReference>
<dbReference type="PANTHER" id="PTHR46825:SF9">
    <property type="entry name" value="BETA-LACTAMASE-RELATED DOMAIN-CONTAINING PROTEIN"/>
    <property type="match status" value="1"/>
</dbReference>
<keyword evidence="2" id="KW-0121">Carboxypeptidase</keyword>
<evidence type="ECO:0000313" key="2">
    <source>
        <dbReference type="EMBL" id="SDD19457.1"/>
    </source>
</evidence>
<accession>A0A1G6STB9</accession>
<organism evidence="2 3">
    <name type="scientific">Algoriphagus faecimaris</name>
    <dbReference type="NCBI Taxonomy" id="686796"/>
    <lineage>
        <taxon>Bacteria</taxon>
        <taxon>Pseudomonadati</taxon>
        <taxon>Bacteroidota</taxon>
        <taxon>Cytophagia</taxon>
        <taxon>Cytophagales</taxon>
        <taxon>Cyclobacteriaceae</taxon>
        <taxon>Algoriphagus</taxon>
    </lineage>
</organism>
<dbReference type="InterPro" id="IPR012338">
    <property type="entry name" value="Beta-lactam/transpept-like"/>
</dbReference>
<dbReference type="Pfam" id="PF00144">
    <property type="entry name" value="Beta-lactamase"/>
    <property type="match status" value="1"/>
</dbReference>
<keyword evidence="3" id="KW-1185">Reference proteome</keyword>